<organism evidence="1 2">
    <name type="scientific">Deinococcus rubellus</name>
    <dbReference type="NCBI Taxonomy" id="1889240"/>
    <lineage>
        <taxon>Bacteria</taxon>
        <taxon>Thermotogati</taxon>
        <taxon>Deinococcota</taxon>
        <taxon>Deinococci</taxon>
        <taxon>Deinococcales</taxon>
        <taxon>Deinococcaceae</taxon>
        <taxon>Deinococcus</taxon>
    </lineage>
</organism>
<proteinExistence type="predicted"/>
<gene>
    <name evidence="1" type="ORF">N0D28_14500</name>
</gene>
<name>A0ABY5YG35_9DEIO</name>
<evidence type="ECO:0000313" key="2">
    <source>
        <dbReference type="Proteomes" id="UP001060261"/>
    </source>
</evidence>
<dbReference type="Proteomes" id="UP001060261">
    <property type="component" value="Chromosome"/>
</dbReference>
<reference evidence="1" key="1">
    <citation type="submission" date="2022-09" db="EMBL/GenBank/DDBJ databases">
        <title>genome sequence of Deinococcus rubellus.</title>
        <authorList>
            <person name="Srinivasan S."/>
        </authorList>
    </citation>
    <scope>NUCLEOTIDE SEQUENCE</scope>
    <source>
        <strain evidence="1">Ant6</strain>
    </source>
</reference>
<accession>A0ABY5YG35</accession>
<dbReference type="EMBL" id="CP104213">
    <property type="protein sequence ID" value="UWX63911.1"/>
    <property type="molecule type" value="Genomic_DNA"/>
</dbReference>
<evidence type="ECO:0000313" key="1">
    <source>
        <dbReference type="EMBL" id="UWX63911.1"/>
    </source>
</evidence>
<dbReference type="RefSeq" id="WP_260560190.1">
    <property type="nucleotide sequence ID" value="NZ_BAABEC010000190.1"/>
</dbReference>
<keyword evidence="2" id="KW-1185">Reference proteome</keyword>
<protein>
    <submittedName>
        <fullName evidence="1">Uncharacterized protein</fullName>
    </submittedName>
</protein>
<sequence>MRHDAELVELFEYKVADVQRGREPRGGKRGIAELREYLLGASLDPVMMRRVRAADRLWRAAVNGTTPTGRHMDGEQIGALGLMDMGELELGKLSAVPESLKTQLGQLKTKQVAAADTAAPPGERNEWEVLGQLRAALFHADLRSRARQQARIWLKEPRLSTIRLAYALTENMDRGGPGTAVPPLHDAFSSLHDPDIAAQVLSTLARQLSVQAGELSRRYVQVKSALTQLADTPFPRSPQADVMDAQVQAAEHEQLSFEVRQALVQALQRGPDAPRSAAERPPIRSAASRLLAFLESVIPVSSGGQGLEWPLLDGLLFARSQALRLPEPSAQALSLAIHLPGGEQTHWRGQPITWKAVLVGKTEPQPGWEVRLSEAEVSGEVAESGAARSMNIVRLSAQRPDAESQFAGQPVRLSLIGGDLALELRPVTHTDLFPLAVEARLTAALLEPSASYTHLRLARAVAQRLRGGEINPEKVSAQSAERYASAPPETLLTFARQGAQTLLAYAARGDDEALSRAFAEARTFLQLSRVHGEALLDLVRLSLHVEALAVIDNEGTEGGLMEVEGEQYALLLFRGQPITVRVRGRPVTLRSDYKGDLCAVMAGAPAAPVRDLLVIPLPQGAITILRLGERVAVGFQPLLEPAP</sequence>